<dbReference type="Gene3D" id="2.10.70.10">
    <property type="entry name" value="Complement Module, domain 1"/>
    <property type="match status" value="5"/>
</dbReference>
<dbReference type="SUPFAM" id="SSF57535">
    <property type="entry name" value="Complement control module/SCR domain"/>
    <property type="match status" value="5"/>
</dbReference>
<dbReference type="Ensembl" id="ENSCCET00000000221.1">
    <property type="protein sequence ID" value="ENSCCEP00000000108.1"/>
    <property type="gene ID" value="ENSCCEG00000000100.1"/>
</dbReference>
<sequence length="417" mass="44656">FFSSGELSSPTDPEWEDRGSQVCLRTQGHAGCRAPARLEFAELKERYRQQEVFPEGSRVEFVCQPGYTQLPGVSPAITCLRNQTWSAALQFCQRQQCPSPGDPENGRAAVLTDLLLGSRINYTCDKGYKLVGGSQRICEVSGTGVSWSGDPPVCQRITCAPPPAIPHGTHSGGSRDSFSFGDVVTYTCSSGLAPAGDASLSCSSADGQRGSWSGAVPRCQGTARGVPTASSACPPARVSHPQIFISSCSSLPATGCTKPEIENGKATGLETTYKLKDIIFFECNFGYALKGSQESQCQFGGKWHPPALQALEEALSSPWSLFLRLDKPIFPILAQHHGPAFFSVSFCPLSSVLQCPSPPNIDKGKHNSQDVEVFPSGMVVNYSCDPGYSLQGEASIYCTDSGNWSLPLPQCAGTLWF</sequence>
<keyword evidence="1" id="KW-0399">Innate immunity</keyword>
<evidence type="ECO:0000256" key="3">
    <source>
        <dbReference type="ARBA" id="ARBA00022729"/>
    </source>
</evidence>
<dbReference type="PANTHER" id="PTHR45656:SF3">
    <property type="entry name" value="CUB AND SUSHI DOMAIN-CONTAINING PROTEIN 1"/>
    <property type="match status" value="1"/>
</dbReference>
<comment type="caution">
    <text evidence="9">Lacks conserved residue(s) required for the propagation of feature annotation.</text>
</comment>
<dbReference type="FunFam" id="2.10.70.10:FF:000070">
    <property type="entry name" value="Complement C3d receptor 2"/>
    <property type="match status" value="1"/>
</dbReference>
<evidence type="ECO:0000256" key="7">
    <source>
        <dbReference type="ARBA" id="ARBA00023157"/>
    </source>
</evidence>
<protein>
    <recommendedName>
        <fullName evidence="10">Sushi domain-containing protein</fullName>
    </recommendedName>
</protein>
<dbReference type="PROSITE" id="PS50923">
    <property type="entry name" value="SUSHI"/>
    <property type="match status" value="5"/>
</dbReference>
<dbReference type="InterPro" id="IPR051277">
    <property type="entry name" value="SEZ6_CSMD_C4BPB_Regulators"/>
</dbReference>
<evidence type="ECO:0000313" key="11">
    <source>
        <dbReference type="Ensembl" id="ENSCCEP00000000108.1"/>
    </source>
</evidence>
<reference evidence="11" key="2">
    <citation type="submission" date="2025-09" db="UniProtKB">
        <authorList>
            <consortium name="Ensembl"/>
        </authorList>
    </citation>
    <scope>IDENTIFICATION</scope>
</reference>
<evidence type="ECO:0000256" key="1">
    <source>
        <dbReference type="ARBA" id="ARBA00022588"/>
    </source>
</evidence>
<evidence type="ECO:0000256" key="5">
    <source>
        <dbReference type="ARBA" id="ARBA00022859"/>
    </source>
</evidence>
<evidence type="ECO:0000313" key="12">
    <source>
        <dbReference type="Proteomes" id="UP000694410"/>
    </source>
</evidence>
<dbReference type="FunFam" id="2.10.70.10:FF:000014">
    <property type="entry name" value="Membrane cofactor protein"/>
    <property type="match status" value="1"/>
</dbReference>
<dbReference type="AlphaFoldDB" id="A0A8C0U0U6"/>
<dbReference type="FunFam" id="2.10.70.10:FF:000055">
    <property type="entry name" value="Complement decay-accelerating factor, GPI-anchored"/>
    <property type="match status" value="1"/>
</dbReference>
<dbReference type="InterPro" id="IPR000436">
    <property type="entry name" value="Sushi_SCR_CCP_dom"/>
</dbReference>
<keyword evidence="2 9" id="KW-0768">Sushi</keyword>
<feature type="disulfide bond" evidence="9">
    <location>
        <begin position="159"/>
        <end position="202"/>
    </location>
</feature>
<accession>A0A8C0U0U6</accession>
<feature type="domain" description="Sushi" evidence="10">
    <location>
        <begin position="157"/>
        <end position="221"/>
    </location>
</feature>
<evidence type="ECO:0000256" key="6">
    <source>
        <dbReference type="ARBA" id="ARBA00022875"/>
    </source>
</evidence>
<dbReference type="GO" id="GO:0045087">
    <property type="term" value="P:innate immune response"/>
    <property type="evidence" value="ECO:0007669"/>
    <property type="project" value="UniProtKB-KW"/>
</dbReference>
<dbReference type="Proteomes" id="UP000694410">
    <property type="component" value="Unplaced"/>
</dbReference>
<organism evidence="11 12">
    <name type="scientific">Cyanistes caeruleus</name>
    <name type="common">Eurasian blue tit</name>
    <name type="synonym">Parus caeruleus</name>
    <dbReference type="NCBI Taxonomy" id="156563"/>
    <lineage>
        <taxon>Eukaryota</taxon>
        <taxon>Metazoa</taxon>
        <taxon>Chordata</taxon>
        <taxon>Craniata</taxon>
        <taxon>Vertebrata</taxon>
        <taxon>Euteleostomi</taxon>
        <taxon>Archelosauria</taxon>
        <taxon>Archosauria</taxon>
        <taxon>Dinosauria</taxon>
        <taxon>Saurischia</taxon>
        <taxon>Theropoda</taxon>
        <taxon>Coelurosauria</taxon>
        <taxon>Aves</taxon>
        <taxon>Neognathae</taxon>
        <taxon>Neoaves</taxon>
        <taxon>Telluraves</taxon>
        <taxon>Australaves</taxon>
        <taxon>Passeriformes</taxon>
        <taxon>Paridae</taxon>
        <taxon>Cyanistes</taxon>
    </lineage>
</organism>
<feature type="domain" description="Sushi" evidence="10">
    <location>
        <begin position="353"/>
        <end position="413"/>
    </location>
</feature>
<reference evidence="11" key="1">
    <citation type="submission" date="2025-08" db="UniProtKB">
        <authorList>
            <consortium name="Ensembl"/>
        </authorList>
    </citation>
    <scope>IDENTIFICATION</scope>
</reference>
<feature type="domain" description="Sushi" evidence="10">
    <location>
        <begin position="254"/>
        <end position="310"/>
    </location>
</feature>
<keyword evidence="4" id="KW-0677">Repeat</keyword>
<dbReference type="InterPro" id="IPR035976">
    <property type="entry name" value="Sushi/SCR/CCP_sf"/>
</dbReference>
<keyword evidence="12" id="KW-1185">Reference proteome</keyword>
<dbReference type="SMART" id="SM00032">
    <property type="entry name" value="CCP"/>
    <property type="match status" value="5"/>
</dbReference>
<dbReference type="Pfam" id="PF00084">
    <property type="entry name" value="Sushi"/>
    <property type="match status" value="5"/>
</dbReference>
<feature type="disulfide bond" evidence="9">
    <location>
        <begin position="384"/>
        <end position="411"/>
    </location>
</feature>
<evidence type="ECO:0000256" key="4">
    <source>
        <dbReference type="ARBA" id="ARBA00022737"/>
    </source>
</evidence>
<keyword evidence="3" id="KW-0732">Signal</keyword>
<name>A0A8C0U0U6_CYACU</name>
<evidence type="ECO:0000256" key="2">
    <source>
        <dbReference type="ARBA" id="ARBA00022659"/>
    </source>
</evidence>
<keyword evidence="5" id="KW-0391">Immunity</keyword>
<feature type="domain" description="Sushi" evidence="10">
    <location>
        <begin position="95"/>
        <end position="156"/>
    </location>
</feature>
<keyword evidence="8" id="KW-0325">Glycoprotein</keyword>
<keyword evidence="6" id="KW-0180">Complement pathway</keyword>
<feature type="domain" description="Sushi" evidence="10">
    <location>
        <begin position="30"/>
        <end position="94"/>
    </location>
</feature>
<dbReference type="PANTHER" id="PTHR45656">
    <property type="entry name" value="PROTEIN CBR-CLEC-78"/>
    <property type="match status" value="1"/>
</dbReference>
<proteinExistence type="predicted"/>
<keyword evidence="7 9" id="KW-1015">Disulfide bond</keyword>
<dbReference type="GO" id="GO:0006958">
    <property type="term" value="P:complement activation, classical pathway"/>
    <property type="evidence" value="ECO:0007669"/>
    <property type="project" value="UniProtKB-KW"/>
</dbReference>
<evidence type="ECO:0000259" key="10">
    <source>
        <dbReference type="PROSITE" id="PS50923"/>
    </source>
</evidence>
<dbReference type="CDD" id="cd00033">
    <property type="entry name" value="CCP"/>
    <property type="match status" value="5"/>
</dbReference>
<evidence type="ECO:0000256" key="8">
    <source>
        <dbReference type="ARBA" id="ARBA00023180"/>
    </source>
</evidence>
<feature type="disulfide bond" evidence="9">
    <location>
        <begin position="355"/>
        <end position="398"/>
    </location>
</feature>
<evidence type="ECO:0000256" key="9">
    <source>
        <dbReference type="PROSITE-ProRule" id="PRU00302"/>
    </source>
</evidence>